<name>A0A7C3ZIG1_9CYAN</name>
<evidence type="ECO:0000313" key="1">
    <source>
        <dbReference type="EMBL" id="HGF99681.1"/>
    </source>
</evidence>
<dbReference type="AlphaFoldDB" id="A0A7C3ZIG1"/>
<accession>A0A7C3ZIG1</accession>
<dbReference type="EMBL" id="DSPX01000029">
    <property type="protein sequence ID" value="HGF99681.1"/>
    <property type="molecule type" value="Genomic_DNA"/>
</dbReference>
<dbReference type="CDD" id="cd10450">
    <property type="entry name" value="GIY-YIG_AtGrxS16_like"/>
    <property type="match status" value="1"/>
</dbReference>
<reference evidence="1" key="1">
    <citation type="journal article" date="2020" name="mSystems">
        <title>Genome- and Community-Level Interaction Insights into Carbon Utilization and Element Cycling Functions of Hydrothermarchaeota in Hydrothermal Sediment.</title>
        <authorList>
            <person name="Zhou Z."/>
            <person name="Liu Y."/>
            <person name="Xu W."/>
            <person name="Pan J."/>
            <person name="Luo Z.H."/>
            <person name="Li M."/>
        </authorList>
    </citation>
    <scope>NUCLEOTIDE SEQUENCE [LARGE SCALE GENOMIC DNA]</scope>
    <source>
        <strain evidence="1">SpSt-374</strain>
    </source>
</reference>
<proteinExistence type="predicted"/>
<sequence length="181" mass="20294">MTDITANPTLASLPYLPYLDGAGNLNSDYQGQVGVYAVFDADKILQFIGYSRDVALSLKQHFVRQSNKCYWLKVTTINRPSRSVLETIRAAWISENGTIPPGNNGGEAEWTEAIDVKPLMTPEEQQQYQQALGDPLAETKVLKNIARRVEADIFAVLENRGLQEKLRFNPKLKEQGLLDLK</sequence>
<gene>
    <name evidence="1" type="ORF">ENR15_03180</name>
</gene>
<organism evidence="1">
    <name type="scientific">Planktothricoides sp. SpSt-374</name>
    <dbReference type="NCBI Taxonomy" id="2282167"/>
    <lineage>
        <taxon>Bacteria</taxon>
        <taxon>Bacillati</taxon>
        <taxon>Cyanobacteriota</taxon>
        <taxon>Cyanophyceae</taxon>
        <taxon>Oscillatoriophycideae</taxon>
        <taxon>Oscillatoriales</taxon>
        <taxon>Oscillatoriaceae</taxon>
        <taxon>Planktothricoides</taxon>
    </lineage>
</organism>
<comment type="caution">
    <text evidence="1">The sequence shown here is derived from an EMBL/GenBank/DDBJ whole genome shotgun (WGS) entry which is preliminary data.</text>
</comment>
<dbReference type="InterPro" id="IPR049578">
    <property type="entry name" value="CAXIP1-like_GIY-YIG_dom"/>
</dbReference>
<protein>
    <submittedName>
        <fullName evidence="1">GIY-YIG nuclease family protein</fullName>
    </submittedName>
</protein>